<dbReference type="PANTHER" id="PTHR11815:SF10">
    <property type="entry name" value="SUCCINATE--COA LIGASE [GDP-FORMING] SUBUNIT BETA, MITOCHONDRIAL"/>
    <property type="match status" value="1"/>
</dbReference>
<dbReference type="GO" id="GO:0003878">
    <property type="term" value="F:ATP citrate synthase activity"/>
    <property type="evidence" value="ECO:0007669"/>
    <property type="project" value="UniProtKB-EC"/>
</dbReference>
<dbReference type="InterPro" id="IPR013650">
    <property type="entry name" value="ATP-grasp_succ-CoA_synth-type"/>
</dbReference>
<dbReference type="InterPro" id="IPR013815">
    <property type="entry name" value="ATP_grasp_subdomain_1"/>
</dbReference>
<accession>A0A1M6BKV7</accession>
<keyword evidence="3 6" id="KW-0547">Nucleotide-binding</keyword>
<dbReference type="InterPro" id="IPR005809">
    <property type="entry name" value="Succ_CoA_ligase-like_bsu"/>
</dbReference>
<protein>
    <submittedName>
        <fullName evidence="8">Citryl-CoA synthetase large subunit</fullName>
    </submittedName>
</protein>
<evidence type="ECO:0000256" key="5">
    <source>
        <dbReference type="ARBA" id="ARBA00047593"/>
    </source>
</evidence>
<keyword evidence="2" id="KW-0436">Ligase</keyword>
<keyword evidence="4" id="KW-0808">Transferase</keyword>
<keyword evidence="4" id="KW-0012">Acyltransferase</keyword>
<organism evidence="8 9">
    <name type="scientific">Desulfofundulus thermosubterraneus DSM 16057</name>
    <dbReference type="NCBI Taxonomy" id="1121432"/>
    <lineage>
        <taxon>Bacteria</taxon>
        <taxon>Bacillati</taxon>
        <taxon>Bacillota</taxon>
        <taxon>Clostridia</taxon>
        <taxon>Eubacteriales</taxon>
        <taxon>Peptococcaceae</taxon>
        <taxon>Desulfofundulus</taxon>
    </lineage>
</organism>
<dbReference type="InterPro" id="IPR011761">
    <property type="entry name" value="ATP-grasp"/>
</dbReference>
<comment type="catalytic activity">
    <reaction evidence="5">
        <text>oxaloacetate + acetyl-CoA + ADP + phosphate = citrate + ATP + CoA</text>
        <dbReference type="Rhea" id="RHEA:21160"/>
        <dbReference type="ChEBI" id="CHEBI:16452"/>
        <dbReference type="ChEBI" id="CHEBI:16947"/>
        <dbReference type="ChEBI" id="CHEBI:30616"/>
        <dbReference type="ChEBI" id="CHEBI:43474"/>
        <dbReference type="ChEBI" id="CHEBI:57287"/>
        <dbReference type="ChEBI" id="CHEBI:57288"/>
        <dbReference type="ChEBI" id="CHEBI:456216"/>
        <dbReference type="EC" id="2.3.3.8"/>
    </reaction>
</comment>
<dbReference type="Gene3D" id="3.30.1490.20">
    <property type="entry name" value="ATP-grasp fold, A domain"/>
    <property type="match status" value="1"/>
</dbReference>
<dbReference type="OrthoDB" id="9802602at2"/>
<dbReference type="Proteomes" id="UP000184529">
    <property type="component" value="Unassembled WGS sequence"/>
</dbReference>
<dbReference type="SUPFAM" id="SSF56059">
    <property type="entry name" value="Glutathione synthetase ATP-binding domain-like"/>
    <property type="match status" value="1"/>
</dbReference>
<evidence type="ECO:0000256" key="6">
    <source>
        <dbReference type="PROSITE-ProRule" id="PRU00409"/>
    </source>
</evidence>
<dbReference type="RefSeq" id="WP_072867127.1">
    <property type="nucleotide sequence ID" value="NZ_FQZM01000005.1"/>
</dbReference>
<dbReference type="GO" id="GO:0042709">
    <property type="term" value="C:succinate-CoA ligase complex"/>
    <property type="evidence" value="ECO:0007669"/>
    <property type="project" value="TreeGrafter"/>
</dbReference>
<gene>
    <name evidence="8" type="ORF">SAMN02745219_00433</name>
</gene>
<dbReference type="AlphaFoldDB" id="A0A1M6BKV7"/>
<keyword evidence="9" id="KW-1185">Reference proteome</keyword>
<reference evidence="9" key="1">
    <citation type="submission" date="2016-11" db="EMBL/GenBank/DDBJ databases">
        <authorList>
            <person name="Varghese N."/>
            <person name="Submissions S."/>
        </authorList>
    </citation>
    <scope>NUCLEOTIDE SEQUENCE [LARGE SCALE GENOMIC DNA]</scope>
    <source>
        <strain evidence="9">DSM 16057</strain>
    </source>
</reference>
<dbReference type="GO" id="GO:0004775">
    <property type="term" value="F:succinate-CoA ligase (ADP-forming) activity"/>
    <property type="evidence" value="ECO:0007669"/>
    <property type="project" value="TreeGrafter"/>
</dbReference>
<name>A0A1M6BKV7_9FIRM</name>
<feature type="domain" description="ATP-grasp" evidence="7">
    <location>
        <begin position="10"/>
        <end position="222"/>
    </location>
</feature>
<evidence type="ECO:0000313" key="8">
    <source>
        <dbReference type="EMBL" id="SHI49420.1"/>
    </source>
</evidence>
<dbReference type="EMBL" id="FQZM01000005">
    <property type="protein sequence ID" value="SHI49420.1"/>
    <property type="molecule type" value="Genomic_DNA"/>
</dbReference>
<evidence type="ECO:0000256" key="1">
    <source>
        <dbReference type="ARBA" id="ARBA00022532"/>
    </source>
</evidence>
<dbReference type="STRING" id="1121432.SAMN02745219_00433"/>
<dbReference type="PIRSF" id="PIRSF001554">
    <property type="entry name" value="SucCS_beta"/>
    <property type="match status" value="1"/>
</dbReference>
<dbReference type="PANTHER" id="PTHR11815">
    <property type="entry name" value="SUCCINYL-COA SYNTHETASE BETA CHAIN"/>
    <property type="match status" value="1"/>
</dbReference>
<sequence>MGRLLEHHSKQLLKEMGITVPLYEVAASAVEAEEAARRIGKPVVLKALVPVGKRGKAGAIKFADTPQEAALRAGELLGITVRHFPVEKVLVEEKLDVAQEWYLSITYDKSRQAPVIIASTRGGVDVEELSRSYPGEMVIHHVDPFEGLPGFRAREIWADLGVGGKLLGAAGALLSKLYATFDRYDAYLLEVNPLVVTTGGELVAAAAVMSVDDSAMYRQSRLADMVQLGSERAWRPLTELEKKMVEVNESDPYRGTARYTEMPGGDIGFMCGGGGGSLLCFDTLMSLGGRPANYSEVGGNPPEAKVYGLTKGILSKPGVKGLFVAHNITNNTQVDVLARGIIRALEELNINPTTFPVVVREAGVNDAIARELFTAAGVEYYGDEVTLTEACARMVARMKEVYGEGGQP</sequence>
<dbReference type="GO" id="GO:0006104">
    <property type="term" value="P:succinyl-CoA metabolic process"/>
    <property type="evidence" value="ECO:0007669"/>
    <property type="project" value="TreeGrafter"/>
</dbReference>
<dbReference type="GO" id="GO:0006099">
    <property type="term" value="P:tricarboxylic acid cycle"/>
    <property type="evidence" value="ECO:0007669"/>
    <property type="project" value="UniProtKB-KW"/>
</dbReference>
<evidence type="ECO:0000256" key="3">
    <source>
        <dbReference type="ARBA" id="ARBA00022741"/>
    </source>
</evidence>
<dbReference type="Pfam" id="PF16114">
    <property type="entry name" value="Citrate_bind"/>
    <property type="match status" value="1"/>
</dbReference>
<dbReference type="Pfam" id="PF08442">
    <property type="entry name" value="ATP-grasp_2"/>
    <property type="match status" value="1"/>
</dbReference>
<evidence type="ECO:0000256" key="4">
    <source>
        <dbReference type="ARBA" id="ARBA00023315"/>
    </source>
</evidence>
<dbReference type="Gene3D" id="3.30.470.20">
    <property type="entry name" value="ATP-grasp fold, B domain"/>
    <property type="match status" value="1"/>
</dbReference>
<dbReference type="Gene3D" id="3.40.50.261">
    <property type="entry name" value="Succinyl-CoA synthetase domains"/>
    <property type="match status" value="1"/>
</dbReference>
<keyword evidence="6" id="KW-0067">ATP-binding</keyword>
<dbReference type="InterPro" id="IPR032263">
    <property type="entry name" value="Citrate-bd"/>
</dbReference>
<dbReference type="GO" id="GO:0005524">
    <property type="term" value="F:ATP binding"/>
    <property type="evidence" value="ECO:0007669"/>
    <property type="project" value="UniProtKB-UniRule"/>
</dbReference>
<keyword evidence="1" id="KW-0816">Tricarboxylic acid cycle</keyword>
<evidence type="ECO:0000259" key="7">
    <source>
        <dbReference type="PROSITE" id="PS50975"/>
    </source>
</evidence>
<proteinExistence type="predicted"/>
<dbReference type="SUPFAM" id="SSF52210">
    <property type="entry name" value="Succinyl-CoA synthetase domains"/>
    <property type="match status" value="1"/>
</dbReference>
<evidence type="ECO:0000313" key="9">
    <source>
        <dbReference type="Proteomes" id="UP000184529"/>
    </source>
</evidence>
<evidence type="ECO:0000256" key="2">
    <source>
        <dbReference type="ARBA" id="ARBA00022598"/>
    </source>
</evidence>
<dbReference type="InterPro" id="IPR016102">
    <property type="entry name" value="Succinyl-CoA_synth-like"/>
</dbReference>
<dbReference type="PROSITE" id="PS50975">
    <property type="entry name" value="ATP_GRASP"/>
    <property type="match status" value="1"/>
</dbReference>
<dbReference type="GO" id="GO:0046872">
    <property type="term" value="F:metal ion binding"/>
    <property type="evidence" value="ECO:0007669"/>
    <property type="project" value="InterPro"/>
</dbReference>